<dbReference type="EMBL" id="AYZJ01000019">
    <property type="protein sequence ID" value="KRN25135.1"/>
    <property type="molecule type" value="Genomic_DNA"/>
</dbReference>
<accession>A0A0R2F9W4</accession>
<keyword evidence="2" id="KW-1185">Reference proteome</keyword>
<dbReference type="PATRIC" id="fig|1423730.4.peg.1108"/>
<sequence>MHFLPETARRFAIIDFYQNPQTVYHETKLFSKKAVAGPGFSPNVARQDRFQKIT</sequence>
<comment type="caution">
    <text evidence="1">The sequence shown here is derived from an EMBL/GenBank/DDBJ whole genome shotgun (WGS) entry which is preliminary data.</text>
</comment>
<proteinExistence type="predicted"/>
<evidence type="ECO:0000313" key="2">
    <source>
        <dbReference type="Proteomes" id="UP000050865"/>
    </source>
</evidence>
<organism evidence="1 2">
    <name type="scientific">Lacticaseibacillus camelliae DSM 22697 = JCM 13995</name>
    <dbReference type="NCBI Taxonomy" id="1423730"/>
    <lineage>
        <taxon>Bacteria</taxon>
        <taxon>Bacillati</taxon>
        <taxon>Bacillota</taxon>
        <taxon>Bacilli</taxon>
        <taxon>Lactobacillales</taxon>
        <taxon>Lactobacillaceae</taxon>
        <taxon>Lacticaseibacillus</taxon>
    </lineage>
</organism>
<dbReference type="AlphaFoldDB" id="A0A0R2F9W4"/>
<name>A0A0R2F9W4_9LACO</name>
<gene>
    <name evidence="1" type="ORF">FC75_GL001053</name>
</gene>
<evidence type="ECO:0000313" key="1">
    <source>
        <dbReference type="EMBL" id="KRN25135.1"/>
    </source>
</evidence>
<protein>
    <submittedName>
        <fullName evidence="1">Uncharacterized protein</fullName>
    </submittedName>
</protein>
<dbReference type="Proteomes" id="UP000050865">
    <property type="component" value="Unassembled WGS sequence"/>
</dbReference>
<reference evidence="1 2" key="1">
    <citation type="journal article" date="2015" name="Genome Announc.">
        <title>Expanding the biotechnology potential of lactobacilli through comparative genomics of 213 strains and associated genera.</title>
        <authorList>
            <person name="Sun Z."/>
            <person name="Harris H.M."/>
            <person name="McCann A."/>
            <person name="Guo C."/>
            <person name="Argimon S."/>
            <person name="Zhang W."/>
            <person name="Yang X."/>
            <person name="Jeffery I.B."/>
            <person name="Cooney J.C."/>
            <person name="Kagawa T.F."/>
            <person name="Liu W."/>
            <person name="Song Y."/>
            <person name="Salvetti E."/>
            <person name="Wrobel A."/>
            <person name="Rasinkangas P."/>
            <person name="Parkhill J."/>
            <person name="Rea M.C."/>
            <person name="O'Sullivan O."/>
            <person name="Ritari J."/>
            <person name="Douillard F.P."/>
            <person name="Paul Ross R."/>
            <person name="Yang R."/>
            <person name="Briner A.E."/>
            <person name="Felis G.E."/>
            <person name="de Vos W.M."/>
            <person name="Barrangou R."/>
            <person name="Klaenhammer T.R."/>
            <person name="Caufield P.W."/>
            <person name="Cui Y."/>
            <person name="Zhang H."/>
            <person name="O'Toole P.W."/>
        </authorList>
    </citation>
    <scope>NUCLEOTIDE SEQUENCE [LARGE SCALE GENOMIC DNA]</scope>
    <source>
        <strain evidence="1 2">DSM 22697</strain>
    </source>
</reference>